<dbReference type="PANTHER" id="PTHR47377:SF1">
    <property type="entry name" value="RHODANESE-LIKE DOMAIN-CONTAINING PROTEIN 4, CHLOROPLASTIC"/>
    <property type="match status" value="1"/>
</dbReference>
<gene>
    <name evidence="2" type="ORF">IPF40_11415</name>
    <name evidence="3" type="ORF">IPI13_12365</name>
    <name evidence="4" type="ORF">IPP00_09705</name>
</gene>
<dbReference type="SUPFAM" id="SSF52821">
    <property type="entry name" value="Rhodanese/Cell cycle control phosphatase"/>
    <property type="match status" value="1"/>
</dbReference>
<dbReference type="Proteomes" id="UP000726105">
    <property type="component" value="Unassembled WGS sequence"/>
</dbReference>
<sequence length="137" mass="14619">MTYAGDISPTDTFAALQADPQAVLVDVRTSAEWAYVGVPDLARVGRDAILIEWVTYPGGARNDNFVDQLREAGIAEGQSVYFLCRSGVRSKHAADAATEAGLGPAYNIVDGFEGQLDATHHRGVGGWKTAGLPWRQG</sequence>
<name>A0A935IWC2_9MICO</name>
<evidence type="ECO:0000313" key="5">
    <source>
        <dbReference type="Proteomes" id="UP000718281"/>
    </source>
</evidence>
<dbReference type="CDD" id="cd01522">
    <property type="entry name" value="RHOD_1"/>
    <property type="match status" value="1"/>
</dbReference>
<dbReference type="Gene3D" id="3.40.250.10">
    <property type="entry name" value="Rhodanese-like domain"/>
    <property type="match status" value="1"/>
</dbReference>
<dbReference type="PANTHER" id="PTHR47377">
    <property type="entry name" value="RHODANESE-LIKE DOMAIN-CONTAINING PROTEIN 4, CHLOROPLASTIC"/>
    <property type="match status" value="1"/>
</dbReference>
<protein>
    <submittedName>
        <fullName evidence="3">Rhodanese-like domain-containing protein</fullName>
    </submittedName>
</protein>
<evidence type="ECO:0000313" key="6">
    <source>
        <dbReference type="Proteomes" id="UP000726105"/>
    </source>
</evidence>
<dbReference type="AlphaFoldDB" id="A0A935IWC2"/>
<proteinExistence type="predicted"/>
<dbReference type="SMART" id="SM00450">
    <property type="entry name" value="RHOD"/>
    <property type="match status" value="1"/>
</dbReference>
<dbReference type="InterPro" id="IPR001763">
    <property type="entry name" value="Rhodanese-like_dom"/>
</dbReference>
<dbReference type="EMBL" id="JADIXZ010000005">
    <property type="protein sequence ID" value="MBK6301613.1"/>
    <property type="molecule type" value="Genomic_DNA"/>
</dbReference>
<evidence type="ECO:0000259" key="1">
    <source>
        <dbReference type="PROSITE" id="PS50206"/>
    </source>
</evidence>
<comment type="caution">
    <text evidence="3">The sequence shown here is derived from an EMBL/GenBank/DDBJ whole genome shotgun (WGS) entry which is preliminary data.</text>
</comment>
<organism evidence="3 6">
    <name type="scientific">Candidatus Phosphoribacter hodrii</name>
    <dbReference type="NCBI Taxonomy" id="2953743"/>
    <lineage>
        <taxon>Bacteria</taxon>
        <taxon>Bacillati</taxon>
        <taxon>Actinomycetota</taxon>
        <taxon>Actinomycetes</taxon>
        <taxon>Micrococcales</taxon>
        <taxon>Dermatophilaceae</taxon>
        <taxon>Candidatus Phosphoribacter</taxon>
    </lineage>
</organism>
<reference evidence="5 6" key="1">
    <citation type="submission" date="2020-10" db="EMBL/GenBank/DDBJ databases">
        <title>Connecting structure to function with the recovery of over 1000 high-quality activated sludge metagenome-assembled genomes encoding full-length rRNA genes using long-read sequencing.</title>
        <authorList>
            <person name="Singleton C.M."/>
            <person name="Petriglieri F."/>
            <person name="Kristensen J.M."/>
            <person name="Kirkegaard R.H."/>
            <person name="Michaelsen T.Y."/>
            <person name="Andersen M.H."/>
            <person name="Karst S.M."/>
            <person name="Dueholm M.S."/>
            <person name="Nielsen P.H."/>
            <person name="Albertsen M."/>
        </authorList>
    </citation>
    <scope>NUCLEOTIDE SEQUENCE [LARGE SCALE GENOMIC DNA]</scope>
    <source>
        <strain evidence="2">AalE_18-Q3-R2-46_BAT3C.188</strain>
        <strain evidence="3">Ega_18-Q3-R5-49_MAXAC.001</strain>
        <strain evidence="4">Ribe_18-Q3-R11-54_MAXAC.001</strain>
    </source>
</reference>
<dbReference type="Pfam" id="PF00581">
    <property type="entry name" value="Rhodanese"/>
    <property type="match status" value="1"/>
</dbReference>
<dbReference type="PROSITE" id="PS50206">
    <property type="entry name" value="RHODANESE_3"/>
    <property type="match status" value="1"/>
</dbReference>
<evidence type="ECO:0000313" key="4">
    <source>
        <dbReference type="EMBL" id="MBL0004240.1"/>
    </source>
</evidence>
<evidence type="ECO:0000313" key="3">
    <source>
        <dbReference type="EMBL" id="MBK7273918.1"/>
    </source>
</evidence>
<evidence type="ECO:0000313" key="2">
    <source>
        <dbReference type="EMBL" id="MBK6301613.1"/>
    </source>
</evidence>
<dbReference type="Proteomes" id="UP000886632">
    <property type="component" value="Unassembled WGS sequence"/>
</dbReference>
<feature type="domain" description="Rhodanese" evidence="1">
    <location>
        <begin position="18"/>
        <end position="124"/>
    </location>
</feature>
<dbReference type="EMBL" id="JADKGK010000020">
    <property type="protein sequence ID" value="MBL0004240.1"/>
    <property type="molecule type" value="Genomic_DNA"/>
</dbReference>
<dbReference type="InterPro" id="IPR044240">
    <property type="entry name" value="STR4-like"/>
</dbReference>
<dbReference type="EMBL" id="JADJIB010000004">
    <property type="protein sequence ID" value="MBK7273918.1"/>
    <property type="molecule type" value="Genomic_DNA"/>
</dbReference>
<dbReference type="Proteomes" id="UP000718281">
    <property type="component" value="Unassembled WGS sequence"/>
</dbReference>
<accession>A0A935IWC2</accession>
<dbReference type="InterPro" id="IPR036873">
    <property type="entry name" value="Rhodanese-like_dom_sf"/>
</dbReference>